<evidence type="ECO:0000256" key="1">
    <source>
        <dbReference type="SAM" id="Phobius"/>
    </source>
</evidence>
<evidence type="ECO:0008006" key="4">
    <source>
        <dbReference type="Google" id="ProtNLM"/>
    </source>
</evidence>
<feature type="transmembrane region" description="Helical" evidence="1">
    <location>
        <begin position="208"/>
        <end position="241"/>
    </location>
</feature>
<sequence>MLTKEKLISAVKNYYLVIIFSIIVGLLSLSQQFLAISALGKSYNGVPMFNAANMDFYLTRVRDLMDGHGLVSSAFYFEYKNNFPVIFPTNEHLYALIGRIIGLSTTEIILLNQFLFPAFLFLLIYFLVIKLTDGHTTAGRLNAVGTGLLVIFGYEFTDIKFSWLVLSGQLPYLHGLLWNRPVNPIIGVMLLFLLLLILWQIVNKKGRYWSLFAGVIIALGVGYYFTLIMSLSIAGVLALIYFLKKEYSISFNLFLAIIFSFFFSSPYWYMVIRALVESKGGVVGIFGGVFTRQLVFNKVLLAGSAIFFFCFIKEYLQQKKIAGKIDSWWFFCLAFFIGGLAAFNIQVITGINISHPHFVQFTIPLTLVALMVLSFNFLRPRFSKIWYVVLIAVFASTLFFGVQTARSYVLGLSYFSETQKFNEMFKWIDINTPKDCVIFVAEREDDTISRLLTGLTHCNIYYISRGASAEATAERNYHNFLSFLRMNEVQPAEVENYLKNHFLLVSLNFFKNWDQLFSPGYQQWMAEPVRRVAEDYPVFFKKDFSTELRRYKIDYLLSPKELSESLLKTLPSIKLLHQAGGLHLYRFE</sequence>
<dbReference type="STRING" id="1798692.A3G00_02485"/>
<feature type="transmembrane region" description="Helical" evidence="1">
    <location>
        <begin position="14"/>
        <end position="39"/>
    </location>
</feature>
<evidence type="ECO:0000313" key="2">
    <source>
        <dbReference type="EMBL" id="OGH74298.1"/>
    </source>
</evidence>
<name>A0A1F6MRX3_9BACT</name>
<keyword evidence="1" id="KW-1133">Transmembrane helix</keyword>
<feature type="transmembrane region" description="Helical" evidence="1">
    <location>
        <begin position="357"/>
        <end position="378"/>
    </location>
</feature>
<feature type="transmembrane region" description="Helical" evidence="1">
    <location>
        <begin position="109"/>
        <end position="129"/>
    </location>
</feature>
<feature type="transmembrane region" description="Helical" evidence="1">
    <location>
        <begin position="385"/>
        <end position="402"/>
    </location>
</feature>
<organism evidence="2 3">
    <name type="scientific">Candidatus Magasanikbacteria bacterium RIFCSPLOWO2_12_FULL_43_12</name>
    <dbReference type="NCBI Taxonomy" id="1798692"/>
    <lineage>
        <taxon>Bacteria</taxon>
        <taxon>Candidatus Magasanikiibacteriota</taxon>
    </lineage>
</organism>
<feature type="transmembrane region" description="Helical" evidence="1">
    <location>
        <begin position="295"/>
        <end position="316"/>
    </location>
</feature>
<feature type="transmembrane region" description="Helical" evidence="1">
    <location>
        <begin position="328"/>
        <end position="351"/>
    </location>
</feature>
<dbReference type="EMBL" id="MFQN01000019">
    <property type="protein sequence ID" value="OGH74298.1"/>
    <property type="molecule type" value="Genomic_DNA"/>
</dbReference>
<feature type="transmembrane region" description="Helical" evidence="1">
    <location>
        <begin position="253"/>
        <end position="275"/>
    </location>
</feature>
<dbReference type="AlphaFoldDB" id="A0A1F6MRX3"/>
<feature type="transmembrane region" description="Helical" evidence="1">
    <location>
        <begin position="141"/>
        <end position="161"/>
    </location>
</feature>
<gene>
    <name evidence="2" type="ORF">A3G00_02485</name>
</gene>
<reference evidence="2 3" key="1">
    <citation type="journal article" date="2016" name="Nat. Commun.">
        <title>Thousands of microbial genomes shed light on interconnected biogeochemical processes in an aquifer system.</title>
        <authorList>
            <person name="Anantharaman K."/>
            <person name="Brown C.T."/>
            <person name="Hug L.A."/>
            <person name="Sharon I."/>
            <person name="Castelle C.J."/>
            <person name="Probst A.J."/>
            <person name="Thomas B.C."/>
            <person name="Singh A."/>
            <person name="Wilkins M.J."/>
            <person name="Karaoz U."/>
            <person name="Brodie E.L."/>
            <person name="Williams K.H."/>
            <person name="Hubbard S.S."/>
            <person name="Banfield J.F."/>
        </authorList>
    </citation>
    <scope>NUCLEOTIDE SEQUENCE [LARGE SCALE GENOMIC DNA]</scope>
</reference>
<feature type="transmembrane region" description="Helical" evidence="1">
    <location>
        <begin position="182"/>
        <end position="202"/>
    </location>
</feature>
<keyword evidence="1" id="KW-0812">Transmembrane</keyword>
<proteinExistence type="predicted"/>
<evidence type="ECO:0000313" key="3">
    <source>
        <dbReference type="Proteomes" id="UP000178347"/>
    </source>
</evidence>
<protein>
    <recommendedName>
        <fullName evidence="4">Glycosyltransferase RgtA/B/C/D-like domain-containing protein</fullName>
    </recommendedName>
</protein>
<accession>A0A1F6MRX3</accession>
<keyword evidence="1" id="KW-0472">Membrane</keyword>
<comment type="caution">
    <text evidence="2">The sequence shown here is derived from an EMBL/GenBank/DDBJ whole genome shotgun (WGS) entry which is preliminary data.</text>
</comment>
<dbReference type="Proteomes" id="UP000178347">
    <property type="component" value="Unassembled WGS sequence"/>
</dbReference>